<keyword evidence="2" id="KW-0732">Signal</keyword>
<dbReference type="Pfam" id="PF07876">
    <property type="entry name" value="Dabb"/>
    <property type="match status" value="1"/>
</dbReference>
<evidence type="ECO:0000313" key="4">
    <source>
        <dbReference type="EMBL" id="EDM27825.1"/>
    </source>
</evidence>
<name>A6DKC7_9BACT</name>
<evidence type="ECO:0000256" key="1">
    <source>
        <dbReference type="ARBA" id="ARBA00011738"/>
    </source>
</evidence>
<accession>A6DKC7</accession>
<dbReference type="PROSITE" id="PS51502">
    <property type="entry name" value="S_R_A_B_BARREL"/>
    <property type="match status" value="1"/>
</dbReference>
<comment type="subunit">
    <text evidence="1">Homodimer.</text>
</comment>
<dbReference type="InterPro" id="IPR011008">
    <property type="entry name" value="Dimeric_a/b-barrel"/>
</dbReference>
<dbReference type="InterPro" id="IPR044662">
    <property type="entry name" value="HS1/DABB1-like"/>
</dbReference>
<evidence type="ECO:0000256" key="2">
    <source>
        <dbReference type="SAM" id="SignalP"/>
    </source>
</evidence>
<dbReference type="SUPFAM" id="SSF54909">
    <property type="entry name" value="Dimeric alpha+beta barrel"/>
    <property type="match status" value="1"/>
</dbReference>
<organism evidence="4 5">
    <name type="scientific">Lentisphaera araneosa HTCC2155</name>
    <dbReference type="NCBI Taxonomy" id="313628"/>
    <lineage>
        <taxon>Bacteria</taxon>
        <taxon>Pseudomonadati</taxon>
        <taxon>Lentisphaerota</taxon>
        <taxon>Lentisphaeria</taxon>
        <taxon>Lentisphaerales</taxon>
        <taxon>Lentisphaeraceae</taxon>
        <taxon>Lentisphaera</taxon>
    </lineage>
</organism>
<sequence length="122" mass="13760">MYKFIILLMVLIMSSCTSVNNSTPQVQHIVMCWLKPDASQAEFIQAVKDLKQIDEVQSVSVGTKLESVEPVADNSFDISFIITFKNNDDLKVYLDHPKHVEAVTSVLKPALAKVIVYDFQEQ</sequence>
<reference evidence="4 5" key="1">
    <citation type="journal article" date="2010" name="J. Bacteriol.">
        <title>Genome sequence of Lentisphaera araneosa HTCC2155T, the type species of the order Lentisphaerales in the phylum Lentisphaerae.</title>
        <authorList>
            <person name="Thrash J.C."/>
            <person name="Cho J.C."/>
            <person name="Vergin K.L."/>
            <person name="Morris R.M."/>
            <person name="Giovannoni S.J."/>
        </authorList>
    </citation>
    <scope>NUCLEOTIDE SEQUENCE [LARGE SCALE GENOMIC DNA]</scope>
    <source>
        <strain evidence="4 5">HTCC2155</strain>
    </source>
</reference>
<dbReference type="InterPro" id="IPR013097">
    <property type="entry name" value="Dabb"/>
</dbReference>
<feature type="signal peptide" evidence="2">
    <location>
        <begin position="1"/>
        <end position="21"/>
    </location>
</feature>
<dbReference type="AlphaFoldDB" id="A6DKC7"/>
<dbReference type="PANTHER" id="PTHR33178:SF10">
    <property type="entry name" value="STRESS-RESPONSE A_B BARREL DOMAIN-CONTAINING PROTEIN"/>
    <property type="match status" value="1"/>
</dbReference>
<protein>
    <recommendedName>
        <fullName evidence="3">Stress-response A/B barrel domain-containing protein</fullName>
    </recommendedName>
</protein>
<dbReference type="STRING" id="313628.LNTAR_00450"/>
<feature type="domain" description="Stress-response A/B barrel" evidence="3">
    <location>
        <begin position="26"/>
        <end position="119"/>
    </location>
</feature>
<dbReference type="PANTHER" id="PTHR33178">
    <property type="match status" value="1"/>
</dbReference>
<dbReference type="OrthoDB" id="7189263at2"/>
<evidence type="ECO:0000259" key="3">
    <source>
        <dbReference type="PROSITE" id="PS51502"/>
    </source>
</evidence>
<comment type="caution">
    <text evidence="4">The sequence shown here is derived from an EMBL/GenBank/DDBJ whole genome shotgun (WGS) entry which is preliminary data.</text>
</comment>
<dbReference type="Proteomes" id="UP000004947">
    <property type="component" value="Unassembled WGS sequence"/>
</dbReference>
<evidence type="ECO:0000313" key="5">
    <source>
        <dbReference type="Proteomes" id="UP000004947"/>
    </source>
</evidence>
<proteinExistence type="predicted"/>
<dbReference type="RefSeq" id="WP_007278339.1">
    <property type="nucleotide sequence ID" value="NZ_ABCK01000007.1"/>
</dbReference>
<dbReference type="eggNOG" id="ENOG50339V9">
    <property type="taxonomic scope" value="Bacteria"/>
</dbReference>
<keyword evidence="5" id="KW-1185">Reference proteome</keyword>
<dbReference type="EMBL" id="ABCK01000007">
    <property type="protein sequence ID" value="EDM27825.1"/>
    <property type="molecule type" value="Genomic_DNA"/>
</dbReference>
<dbReference type="PROSITE" id="PS51257">
    <property type="entry name" value="PROKAR_LIPOPROTEIN"/>
    <property type="match status" value="1"/>
</dbReference>
<dbReference type="SMART" id="SM00886">
    <property type="entry name" value="Dabb"/>
    <property type="match status" value="1"/>
</dbReference>
<dbReference type="Gene3D" id="3.30.70.100">
    <property type="match status" value="1"/>
</dbReference>
<gene>
    <name evidence="4" type="ORF">LNTAR_00450</name>
</gene>
<feature type="chain" id="PRO_5002691188" description="Stress-response A/B barrel domain-containing protein" evidence="2">
    <location>
        <begin position="22"/>
        <end position="122"/>
    </location>
</feature>